<dbReference type="InterPro" id="IPR054636">
    <property type="entry name" value="CydP"/>
</dbReference>
<keyword evidence="2" id="KW-0472">Membrane</keyword>
<evidence type="ECO:0000313" key="4">
    <source>
        <dbReference type="Proteomes" id="UP000242660"/>
    </source>
</evidence>
<evidence type="ECO:0000313" key="3">
    <source>
        <dbReference type="EMBL" id="PSB91758.1"/>
    </source>
</evidence>
<dbReference type="NCBIfam" id="NF045611">
    <property type="entry name" value="small_CydP"/>
    <property type="match status" value="1"/>
</dbReference>
<proteinExistence type="predicted"/>
<keyword evidence="4" id="KW-1185">Reference proteome</keyword>
<dbReference type="RefSeq" id="WP_146128576.1">
    <property type="nucleotide sequence ID" value="NZ_MUHY01000002.1"/>
</dbReference>
<feature type="region of interest" description="Disordered" evidence="1">
    <location>
        <begin position="86"/>
        <end position="109"/>
    </location>
</feature>
<gene>
    <name evidence="3" type="ORF">BZL35_00800</name>
</gene>
<sequence length="109" mass="12132">MDVQCPIDRKSSCLATADSADSLMCESPHNPQAHRSFTREILVVLAVKFIFLLIIRHVFFDKPIAKHMSLPSYDVANALLGSVNNSRNSNNINTKEYSTNHAQGNSNDK</sequence>
<keyword evidence="2" id="KW-1133">Transmembrane helix</keyword>
<feature type="transmembrane region" description="Helical" evidence="2">
    <location>
        <begin position="41"/>
        <end position="59"/>
    </location>
</feature>
<name>A0ABX5FDA8_9BURK</name>
<dbReference type="Proteomes" id="UP000242660">
    <property type="component" value="Unassembled WGS sequence"/>
</dbReference>
<evidence type="ECO:0000256" key="1">
    <source>
        <dbReference type="SAM" id="MobiDB-lite"/>
    </source>
</evidence>
<protein>
    <submittedName>
        <fullName evidence="3">Uncharacterized protein</fullName>
    </submittedName>
</protein>
<keyword evidence="2" id="KW-0812">Transmembrane</keyword>
<accession>A0ABX5FDA8</accession>
<feature type="compositionally biased region" description="Polar residues" evidence="1">
    <location>
        <begin position="94"/>
        <end position="109"/>
    </location>
</feature>
<organism evidence="3 4">
    <name type="scientific">Candidatus Pandoraea novymonadis</name>
    <dbReference type="NCBI Taxonomy" id="1808959"/>
    <lineage>
        <taxon>Bacteria</taxon>
        <taxon>Pseudomonadati</taxon>
        <taxon>Pseudomonadota</taxon>
        <taxon>Betaproteobacteria</taxon>
        <taxon>Burkholderiales</taxon>
        <taxon>Burkholderiaceae</taxon>
        <taxon>Pandoraea</taxon>
    </lineage>
</organism>
<dbReference type="EMBL" id="MUHY01000002">
    <property type="protein sequence ID" value="PSB91758.1"/>
    <property type="molecule type" value="Genomic_DNA"/>
</dbReference>
<comment type="caution">
    <text evidence="3">The sequence shown here is derived from an EMBL/GenBank/DDBJ whole genome shotgun (WGS) entry which is preliminary data.</text>
</comment>
<evidence type="ECO:0000256" key="2">
    <source>
        <dbReference type="SAM" id="Phobius"/>
    </source>
</evidence>
<reference evidence="3 4" key="1">
    <citation type="journal article" date="2017" name="Front. Microbiol.">
        <title>Genome of Ca. Pandoraea novymonadis, an Endosymbiotic Bacterium of the Trypanosomatid Novymonas esmeraldas.</title>
        <authorList>
            <person name="Kostygov A.Y."/>
            <person name="Butenko A."/>
            <person name="Nenarokova A."/>
            <person name="Tashyreva D."/>
            <person name="Flegontov P."/>
            <person name="Lukes J."/>
            <person name="Yurchenko V."/>
        </authorList>
    </citation>
    <scope>NUCLEOTIDE SEQUENCE [LARGE SCALE GENOMIC DNA]</scope>
    <source>
        <strain evidence="3 4">E262</strain>
    </source>
</reference>